<protein>
    <submittedName>
        <fullName evidence="2">Uncharacterized protein</fullName>
    </submittedName>
</protein>
<feature type="coiled-coil region" evidence="1">
    <location>
        <begin position="53"/>
        <end position="80"/>
    </location>
</feature>
<sequence length="361" mass="42206">MSHVSQIDYQFISIECQSICELANEQLYKLDKILENIESGSSQLLNSQTDALKEEILKSKRNIEDNIKSLINKVKKYADSNYRGEYGDDYNLINEARNLKEMSENLINFKVAEMEALLNELMFERINSQRGKSSSKKSNLSSDIQKKIDNMEDVIMKQYVYLAWLNNPECSFEELGNIAEEMKINAEEKHYNSIEKQEIREIKEELRKQKIEETTIEKIVNKQDTSAKERLQKIRSEANKEIIDEKIRYESVKIIVTAIRKRGFLINKDAIKIDRKNNQVNIVAQKPSGAKAEFKVYLDGKFVYKFDGYEGQACQDDIKPFMNDLKEIYGMKIEKETEIWSNPDKNSTMKYQTINYNKNRG</sequence>
<evidence type="ECO:0000313" key="3">
    <source>
        <dbReference type="Proteomes" id="UP000230781"/>
    </source>
</evidence>
<dbReference type="RefSeq" id="WP_100025967.1">
    <property type="nucleotide sequence ID" value="NZ_CP024704.1"/>
</dbReference>
<keyword evidence="1" id="KW-0175">Coiled coil</keyword>
<evidence type="ECO:0000313" key="2">
    <source>
        <dbReference type="EMBL" id="ATV69711.1"/>
    </source>
</evidence>
<dbReference type="EMBL" id="CP024704">
    <property type="protein sequence ID" value="ATV69711.1"/>
    <property type="molecule type" value="Genomic_DNA"/>
</dbReference>
<dbReference type="Proteomes" id="UP000230781">
    <property type="component" value="Chromosome"/>
</dbReference>
<gene>
    <name evidence="2" type="ORF">CTM98_03040</name>
</gene>
<accession>A0A2D3PQ05</accession>
<name>A0A2D3PQ05_9FUSO</name>
<dbReference type="AlphaFoldDB" id="A0A2D3PQ05"/>
<organism evidence="2 3">
    <name type="scientific">Fusobacterium pseudoperiodonticum</name>
    <dbReference type="NCBI Taxonomy" id="2663009"/>
    <lineage>
        <taxon>Bacteria</taxon>
        <taxon>Fusobacteriati</taxon>
        <taxon>Fusobacteriota</taxon>
        <taxon>Fusobacteriia</taxon>
        <taxon>Fusobacteriales</taxon>
        <taxon>Fusobacteriaceae</taxon>
        <taxon>Fusobacterium</taxon>
    </lineage>
</organism>
<proteinExistence type="predicted"/>
<reference evidence="2 3" key="1">
    <citation type="submission" date="2017-11" db="EMBL/GenBank/DDBJ databases">
        <title>Genome sequencing of Fusobacterium periodonticum KCOM 2555.</title>
        <authorList>
            <person name="Kook J.-K."/>
            <person name="Park S.-N."/>
            <person name="Lim Y.K."/>
        </authorList>
    </citation>
    <scope>NUCLEOTIDE SEQUENCE [LARGE SCALE GENOMIC DNA]</scope>
    <source>
        <strain evidence="2 3">KCOM 2555</strain>
    </source>
</reference>
<evidence type="ECO:0000256" key="1">
    <source>
        <dbReference type="SAM" id="Coils"/>
    </source>
</evidence>